<feature type="region of interest" description="Disordered" evidence="1">
    <location>
        <begin position="96"/>
        <end position="155"/>
    </location>
</feature>
<name>A0A151JZP4_9HYME</name>
<reference evidence="2 3" key="1">
    <citation type="submission" date="2016-03" db="EMBL/GenBank/DDBJ databases">
        <title>Trachymyrmex septentrionalis WGS genome.</title>
        <authorList>
            <person name="Nygaard S."/>
            <person name="Hu H."/>
            <person name="Boomsma J."/>
            <person name="Zhang G."/>
        </authorList>
    </citation>
    <scope>NUCLEOTIDE SEQUENCE [LARGE SCALE GENOMIC DNA]</scope>
    <source>
        <strain evidence="2">Tsep2-gDNA-1</strain>
        <tissue evidence="2">Whole body</tissue>
    </source>
</reference>
<dbReference type="AlphaFoldDB" id="A0A151JZP4"/>
<keyword evidence="3" id="KW-1185">Reference proteome</keyword>
<protein>
    <submittedName>
        <fullName evidence="2">Uncharacterized protein</fullName>
    </submittedName>
</protein>
<organism evidence="2 3">
    <name type="scientific">Trachymyrmex septentrionalis</name>
    <dbReference type="NCBI Taxonomy" id="34720"/>
    <lineage>
        <taxon>Eukaryota</taxon>
        <taxon>Metazoa</taxon>
        <taxon>Ecdysozoa</taxon>
        <taxon>Arthropoda</taxon>
        <taxon>Hexapoda</taxon>
        <taxon>Insecta</taxon>
        <taxon>Pterygota</taxon>
        <taxon>Neoptera</taxon>
        <taxon>Endopterygota</taxon>
        <taxon>Hymenoptera</taxon>
        <taxon>Apocrita</taxon>
        <taxon>Aculeata</taxon>
        <taxon>Formicoidea</taxon>
        <taxon>Formicidae</taxon>
        <taxon>Myrmicinae</taxon>
        <taxon>Trachymyrmex</taxon>
    </lineage>
</organism>
<dbReference type="STRING" id="34720.A0A151JZP4"/>
<dbReference type="Proteomes" id="UP000078541">
    <property type="component" value="Unassembled WGS sequence"/>
</dbReference>
<gene>
    <name evidence="2" type="ORF">ALC56_03010</name>
</gene>
<dbReference type="EMBL" id="KQ981337">
    <property type="protein sequence ID" value="KYN42551.1"/>
    <property type="molecule type" value="Genomic_DNA"/>
</dbReference>
<feature type="compositionally biased region" description="Basic and acidic residues" evidence="1">
    <location>
        <begin position="123"/>
        <end position="148"/>
    </location>
</feature>
<accession>A0A151JZP4</accession>
<evidence type="ECO:0000313" key="3">
    <source>
        <dbReference type="Proteomes" id="UP000078541"/>
    </source>
</evidence>
<evidence type="ECO:0000313" key="2">
    <source>
        <dbReference type="EMBL" id="KYN42551.1"/>
    </source>
</evidence>
<proteinExistence type="predicted"/>
<sequence length="173" mass="20348">MTTRNGKDDVHLTRHQETRANARLERIVDSLDRRSHTRDSCIHKSGKLMIPPFDPSKDDFVIEKWIEHVDELAAQYNKAIMKLIIVDSPDVRAIKKQLRDDDAASARKRERKEEEKEEEEKEKEEKVNETFERPETSRKFDDRSHDRVQPIISTPRTTIVSTIESLKVFETTH</sequence>
<evidence type="ECO:0000256" key="1">
    <source>
        <dbReference type="SAM" id="MobiDB-lite"/>
    </source>
</evidence>
<feature type="compositionally biased region" description="Basic and acidic residues" evidence="1">
    <location>
        <begin position="96"/>
        <end position="114"/>
    </location>
</feature>